<evidence type="ECO:0000313" key="2">
    <source>
        <dbReference type="Proteomes" id="UP000000600"/>
    </source>
</evidence>
<dbReference type="OMA" id="VEMIFDI"/>
<dbReference type="GO" id="GO:0008139">
    <property type="term" value="F:nuclear localization sequence binding"/>
    <property type="evidence" value="ECO:0000318"/>
    <property type="project" value="GO_Central"/>
</dbReference>
<dbReference type="InParanoid" id="A0DB33"/>
<dbReference type="InterPro" id="IPR011989">
    <property type="entry name" value="ARM-like"/>
</dbReference>
<evidence type="ECO:0000313" key="1">
    <source>
        <dbReference type="EMBL" id="CAK80250.1"/>
    </source>
</evidence>
<dbReference type="InterPro" id="IPR016024">
    <property type="entry name" value="ARM-type_fold"/>
</dbReference>
<evidence type="ECO:0008006" key="3">
    <source>
        <dbReference type="Google" id="ProtNLM"/>
    </source>
</evidence>
<accession>A0DB33</accession>
<sequence length="467" mass="55149">MNIIQKKREEFSINIRKQKREEVFKCKRISKTQYLPFSNTTTNLSEIYYIAYHQKQCPNDVQLNETIQKIQKISELADTFNESDCDKNYQTSSDVEMIFDIINQGYPVLDRACLQILLAFTLPNHSTCKPILKYIPDLLKLFHDTQYEELKQTVLFIFSNLAADCYQCRDAILIYEIPQAIFKAIYQTKNELMEDLAQIIINISRTQPLMSNFNQIQMIKLCWELFPHLLSNESIVGILQLIYKICLKDKNLLDLNFINNLCQNKTYSDLYLNEILSLIKIMSYFDRNRYEPIENNVLNFLILKVNQTLITGKQEKYQYKPINKVLSIFTNMIVENPKIIYSILKTNIVQLFQFNDQLQEANKEIYGSIYYYSFYYQIISGLNQSELKQLIQLFQPIQQLINLLDKNMDNTDIIVDILRIVEGILQKNIEAIPIFIQQNGEQFLAELSQHEDEEIYNLCENIFEIIK</sequence>
<dbReference type="OrthoDB" id="299898at2759"/>
<reference evidence="1 2" key="1">
    <citation type="journal article" date="2006" name="Nature">
        <title>Global trends of whole-genome duplications revealed by the ciliate Paramecium tetraurelia.</title>
        <authorList>
            <consortium name="Genoscope"/>
            <person name="Aury J.-M."/>
            <person name="Jaillon O."/>
            <person name="Duret L."/>
            <person name="Noel B."/>
            <person name="Jubin C."/>
            <person name="Porcel B.M."/>
            <person name="Segurens B."/>
            <person name="Daubin V."/>
            <person name="Anthouard V."/>
            <person name="Aiach N."/>
            <person name="Arnaiz O."/>
            <person name="Billaut A."/>
            <person name="Beisson J."/>
            <person name="Blanc I."/>
            <person name="Bouhouche K."/>
            <person name="Camara F."/>
            <person name="Duharcourt S."/>
            <person name="Guigo R."/>
            <person name="Gogendeau D."/>
            <person name="Katinka M."/>
            <person name="Keller A.-M."/>
            <person name="Kissmehl R."/>
            <person name="Klotz C."/>
            <person name="Koll F."/>
            <person name="Le Moue A."/>
            <person name="Lepere C."/>
            <person name="Malinsky S."/>
            <person name="Nowacki M."/>
            <person name="Nowak J.K."/>
            <person name="Plattner H."/>
            <person name="Poulain J."/>
            <person name="Ruiz F."/>
            <person name="Serrano V."/>
            <person name="Zagulski M."/>
            <person name="Dessen P."/>
            <person name="Betermier M."/>
            <person name="Weissenbach J."/>
            <person name="Scarpelli C."/>
            <person name="Schachter V."/>
            <person name="Sperling L."/>
            <person name="Meyer E."/>
            <person name="Cohen J."/>
            <person name="Wincker P."/>
        </authorList>
    </citation>
    <scope>NUCLEOTIDE SEQUENCE [LARGE SCALE GENOMIC DNA]</scope>
    <source>
        <strain evidence="1 2">Stock d4-2</strain>
    </source>
</reference>
<dbReference type="EMBL" id="CT868363">
    <property type="protein sequence ID" value="CAK80250.1"/>
    <property type="molecule type" value="Genomic_DNA"/>
</dbReference>
<dbReference type="GO" id="GO:0005634">
    <property type="term" value="C:nucleus"/>
    <property type="evidence" value="ECO:0000318"/>
    <property type="project" value="GO_Central"/>
</dbReference>
<dbReference type="GO" id="GO:0006607">
    <property type="term" value="P:NLS-bearing protein import into nucleus"/>
    <property type="evidence" value="ECO:0000318"/>
    <property type="project" value="GO_Central"/>
</dbReference>
<dbReference type="GO" id="GO:0061608">
    <property type="term" value="F:nuclear import signal receptor activity"/>
    <property type="evidence" value="ECO:0000318"/>
    <property type="project" value="GO_Central"/>
</dbReference>
<dbReference type="AlphaFoldDB" id="A0DB33"/>
<dbReference type="GeneID" id="5033429"/>
<name>A0DB33_PARTE</name>
<dbReference type="RefSeq" id="XP_001447647.1">
    <property type="nucleotide sequence ID" value="XM_001447610.1"/>
</dbReference>
<dbReference type="Proteomes" id="UP000000600">
    <property type="component" value="Unassembled WGS sequence"/>
</dbReference>
<organism evidence="1 2">
    <name type="scientific">Paramecium tetraurelia</name>
    <dbReference type="NCBI Taxonomy" id="5888"/>
    <lineage>
        <taxon>Eukaryota</taxon>
        <taxon>Sar</taxon>
        <taxon>Alveolata</taxon>
        <taxon>Ciliophora</taxon>
        <taxon>Intramacronucleata</taxon>
        <taxon>Oligohymenophorea</taxon>
        <taxon>Peniculida</taxon>
        <taxon>Parameciidae</taxon>
        <taxon>Paramecium</taxon>
    </lineage>
</organism>
<dbReference type="Gene3D" id="1.25.10.10">
    <property type="entry name" value="Leucine-rich Repeat Variant"/>
    <property type="match status" value="1"/>
</dbReference>
<gene>
    <name evidence="1" type="ORF">GSPATT00015144001</name>
</gene>
<dbReference type="HOGENOM" id="CLU_575516_0_0_1"/>
<dbReference type="KEGG" id="ptm:GSPATT00015144001"/>
<keyword evidence="2" id="KW-1185">Reference proteome</keyword>
<proteinExistence type="predicted"/>
<protein>
    <recommendedName>
        <fullName evidence="3">IBB domain-containing protein</fullName>
    </recommendedName>
</protein>
<dbReference type="SUPFAM" id="SSF48371">
    <property type="entry name" value="ARM repeat"/>
    <property type="match status" value="1"/>
</dbReference>